<dbReference type="FunFam" id="1.10.10.200:FF:000002">
    <property type="entry name" value="Probable transcriptional regulatory protein CLM62_37755"/>
    <property type="match status" value="1"/>
</dbReference>
<dbReference type="RefSeq" id="XP_018997674.1">
    <property type="nucleotide sequence ID" value="XM_019135247.1"/>
</dbReference>
<dbReference type="EMBL" id="AWGJ01000002">
    <property type="protein sequence ID" value="ODN83674.1"/>
    <property type="molecule type" value="Genomic_DNA"/>
</dbReference>
<feature type="domain" description="TACO1/YebC-like N-terminal" evidence="5">
    <location>
        <begin position="40"/>
        <end position="110"/>
    </location>
</feature>
<evidence type="ECO:0000256" key="1">
    <source>
        <dbReference type="ARBA" id="ARBA00004173"/>
    </source>
</evidence>
<feature type="region of interest" description="Disordered" evidence="3">
    <location>
        <begin position="516"/>
        <end position="557"/>
    </location>
</feature>
<evidence type="ECO:0000313" key="6">
    <source>
        <dbReference type="EMBL" id="ODN83674.1"/>
    </source>
</evidence>
<evidence type="ECO:0000256" key="3">
    <source>
        <dbReference type="SAM" id="MobiDB-lite"/>
    </source>
</evidence>
<feature type="region of interest" description="Disordered" evidence="3">
    <location>
        <begin position="764"/>
        <end position="815"/>
    </location>
</feature>
<dbReference type="Gene3D" id="1.10.10.200">
    <property type="match status" value="1"/>
</dbReference>
<feature type="compositionally biased region" description="Acidic residues" evidence="3">
    <location>
        <begin position="516"/>
        <end position="526"/>
    </location>
</feature>
<feature type="compositionally biased region" description="Basic and acidic residues" evidence="3">
    <location>
        <begin position="792"/>
        <end position="811"/>
    </location>
</feature>
<dbReference type="AlphaFoldDB" id="A0A1E3I4T6"/>
<protein>
    <submittedName>
        <fullName evidence="6">Uncharacterized protein</fullName>
    </submittedName>
</protein>
<accession>A0A1E3I4T6</accession>
<feature type="compositionally biased region" description="Basic and acidic residues" evidence="3">
    <location>
        <begin position="377"/>
        <end position="386"/>
    </location>
</feature>
<dbReference type="SUPFAM" id="SSF75625">
    <property type="entry name" value="YebC-like"/>
    <property type="match status" value="1"/>
</dbReference>
<dbReference type="Pfam" id="PF01709">
    <property type="entry name" value="Transcrip_reg"/>
    <property type="match status" value="1"/>
</dbReference>
<feature type="domain" description="TACO1/YebC-like second and third" evidence="4">
    <location>
        <begin position="118"/>
        <end position="290"/>
    </location>
</feature>
<dbReference type="InterPro" id="IPR048300">
    <property type="entry name" value="TACO1_YebC-like_2nd/3rd_dom"/>
</dbReference>
<dbReference type="GeneID" id="30153079"/>
<evidence type="ECO:0000256" key="2">
    <source>
        <dbReference type="ARBA" id="ARBA00008724"/>
    </source>
</evidence>
<dbReference type="InterPro" id="IPR029072">
    <property type="entry name" value="YebC-like"/>
</dbReference>
<evidence type="ECO:0000313" key="7">
    <source>
        <dbReference type="Proteomes" id="UP000094065"/>
    </source>
</evidence>
<comment type="similarity">
    <text evidence="2">Belongs to the TACO1 family.</text>
</comment>
<dbReference type="InterPro" id="IPR026564">
    <property type="entry name" value="Transcrip_reg_TACO1-like_dom3"/>
</dbReference>
<organism evidence="6 7">
    <name type="scientific">Cryptococcus amylolentus CBS 6039</name>
    <dbReference type="NCBI Taxonomy" id="1295533"/>
    <lineage>
        <taxon>Eukaryota</taxon>
        <taxon>Fungi</taxon>
        <taxon>Dikarya</taxon>
        <taxon>Basidiomycota</taxon>
        <taxon>Agaricomycotina</taxon>
        <taxon>Tremellomycetes</taxon>
        <taxon>Tremellales</taxon>
        <taxon>Cryptococcaceae</taxon>
        <taxon>Cryptococcus</taxon>
    </lineage>
</organism>
<comment type="subcellular location">
    <subcellularLocation>
        <location evidence="1">Mitochondrion</location>
    </subcellularLocation>
</comment>
<dbReference type="PANTHER" id="PTHR12532:SF0">
    <property type="entry name" value="TRANSLATIONAL ACTIVATOR OF CYTOCHROME C OXIDASE 1"/>
    <property type="match status" value="1"/>
</dbReference>
<dbReference type="Gene3D" id="3.30.70.980">
    <property type="match status" value="2"/>
</dbReference>
<dbReference type="InterPro" id="IPR049083">
    <property type="entry name" value="TACO1_YebC_N"/>
</dbReference>
<dbReference type="InterPro" id="IPR017856">
    <property type="entry name" value="Integrase-like_N"/>
</dbReference>
<dbReference type="STRING" id="1295533.A0A1E3I4T6"/>
<comment type="caution">
    <text evidence="6">The sequence shown here is derived from an EMBL/GenBank/DDBJ whole genome shotgun (WGS) entry which is preliminary data.</text>
</comment>
<feature type="region of interest" description="Disordered" evidence="3">
    <location>
        <begin position="981"/>
        <end position="1022"/>
    </location>
</feature>
<evidence type="ECO:0000259" key="5">
    <source>
        <dbReference type="Pfam" id="PF20772"/>
    </source>
</evidence>
<feature type="compositionally biased region" description="Low complexity" evidence="3">
    <location>
        <begin position="765"/>
        <end position="775"/>
    </location>
</feature>
<dbReference type="Pfam" id="PF20772">
    <property type="entry name" value="TACO1_YebC_N"/>
    <property type="match status" value="1"/>
</dbReference>
<dbReference type="GO" id="GO:0005739">
    <property type="term" value="C:mitochondrion"/>
    <property type="evidence" value="ECO:0007669"/>
    <property type="project" value="UniProtKB-SubCell"/>
</dbReference>
<dbReference type="InterPro" id="IPR002876">
    <property type="entry name" value="Transcrip_reg_TACO1-like"/>
</dbReference>
<feature type="compositionally biased region" description="Polar residues" evidence="3">
    <location>
        <begin position="614"/>
        <end position="624"/>
    </location>
</feature>
<feature type="region of interest" description="Disordered" evidence="3">
    <location>
        <begin position="343"/>
        <end position="386"/>
    </location>
</feature>
<proteinExistence type="inferred from homology"/>
<dbReference type="PANTHER" id="PTHR12532">
    <property type="entry name" value="TRANSLATIONAL ACTIVATOR OF CYTOCHROME C OXIDASE 1"/>
    <property type="match status" value="1"/>
</dbReference>
<gene>
    <name evidence="6" type="ORF">L202_01770</name>
</gene>
<sequence length="1117" mass="120119">MSFFHPALKPLPSRYLPRIRTLRPVCRCLSTSTVVWSGSNRWSKIRHKKGVVDQQRGALFSKLSKEIILSMRPPASPDPAFNSKLTTALQRAKEQGLTKQGIENAMARAKVVAEGGGQTVVYEALAAGGQVALLIECNTQNASRLVRRVKELLSKNGAQTSAVSFLFEKKGSITLTPNEGENGFEALFEAAVEAGAEDVREVENDEGGVEYEVITTPSTLSSITQLLQPNPGYTIQSSELIFVPNEPLKVIEEGQEAEGEGVREEVVESVGRLVDVLEEEAEVEKVWTNLDPVTPTFVFIAAFISIFHHLRHVHPSPRPLSSSPHPLPIPSPTILTHLTALSHPRTAPPLLPPHLHPHAPLSSRPAPSTLLPSPHGGGKDKGEFREKTERGLVGELREGVKFWRGVVEGQGQGQGKGRGGGGGRMYQALKEVLTHQSTLLSTSSALLPLPSLPTLPTLPHPQNQNQPPSTLLQTLSSLAGLQTFLEDSQFGLQQASLAIAGERVVVDVDLGVDVAEGEGEGEGEGEEGSRMGTPLGTPLAASTPAPGSVGVGAGREREEKPKIKLLKLEASHVTPKGETGQSSHVKATLTKLVEAYLELYNAAPVPPLPVPTGFPNTGSQQAPPLTQHGHEHDEERGGEGGGRDQAEAAEAMADIIRHLENALRALKRIDDVACAEGEGEGVVDWFEEVEKVAGGVDALFGESLEHQVYPAERPCIFPSFRLLPPSPPLSSASGSTSPKEGGRVEAFNPTWQIRPLLLHLNESVPSLLPSPASSPDGHGEGEGEDVTMDTDTQEHEHAQEKKKEKKEKEGENEAGGWRLGSDWVIECLDPSGLVCPRQWLLSDQYILPDRGDERERDEPASQAGQVGSRIESLLYRPYQQPSFMPPQAQQQAFPYTLPFVQRSQPAAHQKQGGGEGEGLEQYWSIAHPGPGGWVVGRVGLGRNEEGLRRAIVALRRQTVMNQLFYQVFKAEYCRPYDVDVGNVPDPNGETNPNPLDGEGEMKNEGEDAEMAEDEDEDGDDDWLSASQKSIPCSLTILPSSYLIALPILSSEGKIRDTQVTVKPSPVSVAGGGYVHVGVKVDGEDVGVFGDGAGAGVGAGGRRDLVGIVDEVVRLVRG</sequence>
<feature type="compositionally biased region" description="Acidic residues" evidence="3">
    <location>
        <begin position="1006"/>
        <end position="1022"/>
    </location>
</feature>
<reference evidence="6 7" key="1">
    <citation type="submission" date="2016-06" db="EMBL/GenBank/DDBJ databases">
        <title>Evolution of pathogenesis and genome organization in the Tremellales.</title>
        <authorList>
            <person name="Cuomo C."/>
            <person name="Litvintseva A."/>
            <person name="Heitman J."/>
            <person name="Chen Y."/>
            <person name="Sun S."/>
            <person name="Springer D."/>
            <person name="Dromer F."/>
            <person name="Young S."/>
            <person name="Zeng Q."/>
            <person name="Chapman S."/>
            <person name="Gujja S."/>
            <person name="Saif S."/>
            <person name="Birren B."/>
        </authorList>
    </citation>
    <scope>NUCLEOTIDE SEQUENCE [LARGE SCALE GENOMIC DNA]</scope>
    <source>
        <strain evidence="6 7">CBS 6039</strain>
    </source>
</reference>
<feature type="compositionally biased region" description="Basic and acidic residues" evidence="3">
    <location>
        <begin position="628"/>
        <end position="646"/>
    </location>
</feature>
<dbReference type="OrthoDB" id="2017544at2759"/>
<feature type="region of interest" description="Disordered" evidence="3">
    <location>
        <begin position="613"/>
        <end position="646"/>
    </location>
</feature>
<keyword evidence="7" id="KW-1185">Reference proteome</keyword>
<name>A0A1E3I4T6_9TREE</name>
<dbReference type="Proteomes" id="UP000094065">
    <property type="component" value="Unassembled WGS sequence"/>
</dbReference>
<evidence type="ECO:0000259" key="4">
    <source>
        <dbReference type="Pfam" id="PF01709"/>
    </source>
</evidence>